<dbReference type="Proteomes" id="UP000597338">
    <property type="component" value="Unassembled WGS sequence"/>
</dbReference>
<reference evidence="2" key="1">
    <citation type="journal article" date="2019" name="Int. J. Syst. Evol. Microbiol.">
        <title>The Global Catalogue of Microorganisms (GCM) 10K type strain sequencing project: providing services to taxonomists for standard genome sequencing and annotation.</title>
        <authorList>
            <consortium name="The Broad Institute Genomics Platform"/>
            <consortium name="The Broad Institute Genome Sequencing Center for Infectious Disease"/>
            <person name="Wu L."/>
            <person name="Ma J."/>
        </authorList>
    </citation>
    <scope>NUCLEOTIDE SEQUENCE [LARGE SCALE GENOMIC DNA]</scope>
    <source>
        <strain evidence="2">CGMCC 1.15342</strain>
    </source>
</reference>
<comment type="caution">
    <text evidence="1">The sequence shown here is derived from an EMBL/GenBank/DDBJ whole genome shotgun (WGS) entry which is preliminary data.</text>
</comment>
<organism evidence="1 2">
    <name type="scientific">Parapedobacter defluvii</name>
    <dbReference type="NCBI Taxonomy" id="2045106"/>
    <lineage>
        <taxon>Bacteria</taxon>
        <taxon>Pseudomonadati</taxon>
        <taxon>Bacteroidota</taxon>
        <taxon>Sphingobacteriia</taxon>
        <taxon>Sphingobacteriales</taxon>
        <taxon>Sphingobacteriaceae</taxon>
        <taxon>Parapedobacter</taxon>
    </lineage>
</organism>
<evidence type="ECO:0000313" key="2">
    <source>
        <dbReference type="Proteomes" id="UP000597338"/>
    </source>
</evidence>
<evidence type="ECO:0008006" key="3">
    <source>
        <dbReference type="Google" id="ProtNLM"/>
    </source>
</evidence>
<sequence length="140" mass="15790">MENKELVLGFIANVWNRQEIEHLVDYVSDRFIDHSLPLGFPEGLAGTQMWIAATGKSFRHRTIVEDILAEGNQVCIRIKMELHHIGEWRGYAATGVDITTSGYRFFELANGRIVQQWALIDGNRIEQAIAGNSHGCRLPA</sequence>
<name>A0ABQ1MG98_9SPHI</name>
<dbReference type="InterPro" id="IPR009959">
    <property type="entry name" value="Cyclase_SnoaL-like"/>
</dbReference>
<accession>A0ABQ1MG98</accession>
<dbReference type="Gene3D" id="3.10.450.50">
    <property type="match status" value="1"/>
</dbReference>
<proteinExistence type="predicted"/>
<dbReference type="SUPFAM" id="SSF54427">
    <property type="entry name" value="NTF2-like"/>
    <property type="match status" value="1"/>
</dbReference>
<evidence type="ECO:0000313" key="1">
    <source>
        <dbReference type="EMBL" id="GGC40061.1"/>
    </source>
</evidence>
<keyword evidence="2" id="KW-1185">Reference proteome</keyword>
<dbReference type="EMBL" id="BMIK01000015">
    <property type="protein sequence ID" value="GGC40061.1"/>
    <property type="molecule type" value="Genomic_DNA"/>
</dbReference>
<dbReference type="RefSeq" id="WP_188752782.1">
    <property type="nucleotide sequence ID" value="NZ_BMIK01000015.1"/>
</dbReference>
<dbReference type="Pfam" id="PF07366">
    <property type="entry name" value="SnoaL"/>
    <property type="match status" value="1"/>
</dbReference>
<gene>
    <name evidence="1" type="ORF">GCM10011386_35180</name>
</gene>
<protein>
    <recommendedName>
        <fullName evidence="3">Ester cyclase</fullName>
    </recommendedName>
</protein>
<dbReference type="InterPro" id="IPR032710">
    <property type="entry name" value="NTF2-like_dom_sf"/>
</dbReference>